<evidence type="ECO:0000259" key="10">
    <source>
        <dbReference type="Pfam" id="PF00697"/>
    </source>
</evidence>
<evidence type="ECO:0000256" key="4">
    <source>
        <dbReference type="ARBA" id="ARBA00022272"/>
    </source>
</evidence>
<dbReference type="Proteomes" id="UP001062776">
    <property type="component" value="Unassembled WGS sequence"/>
</dbReference>
<reference evidence="11" key="1">
    <citation type="submission" date="2013-04" db="EMBL/GenBank/DDBJ databases">
        <title>The genome sequencing project of 58 acetic acid bacteria.</title>
        <authorList>
            <person name="Okamoto-Kainuma A."/>
            <person name="Ishikawa M."/>
            <person name="Umino S."/>
            <person name="Koizumi Y."/>
            <person name="Shiwa Y."/>
            <person name="Yoshikawa H."/>
            <person name="Matsutani M."/>
            <person name="Matsushita K."/>
        </authorList>
    </citation>
    <scope>NUCLEOTIDE SEQUENCE</scope>
    <source>
        <strain evidence="11">NRIC 0535</strain>
    </source>
</reference>
<dbReference type="InterPro" id="IPR011060">
    <property type="entry name" value="RibuloseP-bd_barrel"/>
</dbReference>
<evidence type="ECO:0000256" key="5">
    <source>
        <dbReference type="ARBA" id="ARBA00022605"/>
    </source>
</evidence>
<comment type="caution">
    <text evidence="11">The sequence shown here is derived from an EMBL/GenBank/DDBJ whole genome shotgun (WGS) entry which is preliminary data.</text>
</comment>
<dbReference type="HAMAP" id="MF_00135">
    <property type="entry name" value="PRAI"/>
    <property type="match status" value="1"/>
</dbReference>
<sequence length="233" mass="24936">MTGKEPELSSYPASLPHIGVKICGVRDLEALQVAAQAGADWIGLVFFSRSPRYLTPTQAAALVSSYKGSLPRLTGLFVKASDETIQTALDEIDLDILQIYDTPERAQAIRQRFGKPVWLSCAVHTADDLPADAEFDGYVIEPRAPKNAANPGGNGVALNWSILRHWRPTVPWMLAGGLTPENVGPAILQSGAPAVDVSSGVETRPGEKSAELIRNFVKNARSAGHGPCATIRN</sequence>
<evidence type="ECO:0000313" key="12">
    <source>
        <dbReference type="Proteomes" id="UP001062776"/>
    </source>
</evidence>
<evidence type="ECO:0000256" key="9">
    <source>
        <dbReference type="HAMAP-Rule" id="MF_00135"/>
    </source>
</evidence>
<gene>
    <name evidence="9" type="primary">trpF</name>
    <name evidence="11" type="ORF">AA0535_0192</name>
</gene>
<dbReference type="Gene3D" id="3.20.20.70">
    <property type="entry name" value="Aldolase class I"/>
    <property type="match status" value="1"/>
</dbReference>
<dbReference type="CDD" id="cd00405">
    <property type="entry name" value="PRAI"/>
    <property type="match status" value="1"/>
</dbReference>
<dbReference type="EMBL" id="BAPV01000002">
    <property type="protein sequence ID" value="GBQ83223.1"/>
    <property type="molecule type" value="Genomic_DNA"/>
</dbReference>
<dbReference type="InterPro" id="IPR044643">
    <property type="entry name" value="TrpF_fam"/>
</dbReference>
<keyword evidence="5 9" id="KW-0028">Amino-acid biosynthesis</keyword>
<comment type="pathway">
    <text evidence="2 9">Amino-acid biosynthesis; L-tryptophan biosynthesis; L-tryptophan from chorismate: step 3/5.</text>
</comment>
<dbReference type="RefSeq" id="WP_264814007.1">
    <property type="nucleotide sequence ID" value="NZ_BAPV01000002.1"/>
</dbReference>
<evidence type="ECO:0000256" key="6">
    <source>
        <dbReference type="ARBA" id="ARBA00022822"/>
    </source>
</evidence>
<proteinExistence type="inferred from homology"/>
<evidence type="ECO:0000256" key="8">
    <source>
        <dbReference type="ARBA" id="ARBA00023235"/>
    </source>
</evidence>
<organism evidence="11 12">
    <name type="scientific">Asaia krungthepensis NRIC 0535</name>
    <dbReference type="NCBI Taxonomy" id="1307925"/>
    <lineage>
        <taxon>Bacteria</taxon>
        <taxon>Pseudomonadati</taxon>
        <taxon>Pseudomonadota</taxon>
        <taxon>Alphaproteobacteria</taxon>
        <taxon>Acetobacterales</taxon>
        <taxon>Acetobacteraceae</taxon>
        <taxon>Asaia</taxon>
    </lineage>
</organism>
<evidence type="ECO:0000313" key="11">
    <source>
        <dbReference type="EMBL" id="GBQ83223.1"/>
    </source>
</evidence>
<evidence type="ECO:0000256" key="1">
    <source>
        <dbReference type="ARBA" id="ARBA00001164"/>
    </source>
</evidence>
<dbReference type="SUPFAM" id="SSF51366">
    <property type="entry name" value="Ribulose-phoshate binding barrel"/>
    <property type="match status" value="1"/>
</dbReference>
<dbReference type="Pfam" id="PF00697">
    <property type="entry name" value="PRAI"/>
    <property type="match status" value="1"/>
</dbReference>
<dbReference type="InterPro" id="IPR001240">
    <property type="entry name" value="PRAI_dom"/>
</dbReference>
<dbReference type="PANTHER" id="PTHR42894">
    <property type="entry name" value="N-(5'-PHOSPHORIBOSYL)ANTHRANILATE ISOMERASE"/>
    <property type="match status" value="1"/>
</dbReference>
<feature type="domain" description="N-(5'phosphoribosyl) anthranilate isomerase (PRAI)" evidence="10">
    <location>
        <begin position="20"/>
        <end position="219"/>
    </location>
</feature>
<keyword evidence="7 9" id="KW-0057">Aromatic amino acid biosynthesis</keyword>
<dbReference type="EC" id="5.3.1.24" evidence="3 9"/>
<comment type="similarity">
    <text evidence="9">Belongs to the TrpF family.</text>
</comment>
<evidence type="ECO:0000256" key="2">
    <source>
        <dbReference type="ARBA" id="ARBA00004664"/>
    </source>
</evidence>
<keyword evidence="12" id="KW-1185">Reference proteome</keyword>
<dbReference type="PANTHER" id="PTHR42894:SF1">
    <property type="entry name" value="N-(5'-PHOSPHORIBOSYL)ANTHRANILATE ISOMERASE"/>
    <property type="match status" value="1"/>
</dbReference>
<evidence type="ECO:0000256" key="3">
    <source>
        <dbReference type="ARBA" id="ARBA00012572"/>
    </source>
</evidence>
<accession>A0ABQ0PWB7</accession>
<protein>
    <recommendedName>
        <fullName evidence="4 9">N-(5'-phosphoribosyl)anthranilate isomerase</fullName>
        <shortName evidence="9">PRAI</shortName>
        <ecNumber evidence="3 9">5.3.1.24</ecNumber>
    </recommendedName>
</protein>
<comment type="catalytic activity">
    <reaction evidence="1 9">
        <text>N-(5-phospho-beta-D-ribosyl)anthranilate = 1-(2-carboxyphenylamino)-1-deoxy-D-ribulose 5-phosphate</text>
        <dbReference type="Rhea" id="RHEA:21540"/>
        <dbReference type="ChEBI" id="CHEBI:18277"/>
        <dbReference type="ChEBI" id="CHEBI:58613"/>
        <dbReference type="EC" id="5.3.1.24"/>
    </reaction>
</comment>
<name>A0ABQ0PWB7_9PROT</name>
<keyword evidence="6 9" id="KW-0822">Tryptophan biosynthesis</keyword>
<dbReference type="GO" id="GO:0016853">
    <property type="term" value="F:isomerase activity"/>
    <property type="evidence" value="ECO:0007669"/>
    <property type="project" value="UniProtKB-KW"/>
</dbReference>
<keyword evidence="8 9" id="KW-0413">Isomerase</keyword>
<evidence type="ECO:0000256" key="7">
    <source>
        <dbReference type="ARBA" id="ARBA00023141"/>
    </source>
</evidence>
<dbReference type="InterPro" id="IPR013785">
    <property type="entry name" value="Aldolase_TIM"/>
</dbReference>